<reference evidence="4 5" key="1">
    <citation type="journal article" date="2022" name="Microbiol. Resour. Announc.">
        <title>Complete Genome Sequence of the Hyperthermophilic and Acidophilic Archaeon Saccharolobus caldissimus Strain HS-3T.</title>
        <authorList>
            <person name="Sakai H.D."/>
            <person name="Kurosawa N."/>
        </authorList>
    </citation>
    <scope>NUCLEOTIDE SEQUENCE [LARGE SCALE GENOMIC DNA]</scope>
    <source>
        <strain evidence="4 5">JCM32116</strain>
    </source>
</reference>
<dbReference type="SUPFAM" id="SSF54631">
    <property type="entry name" value="CBS-domain pair"/>
    <property type="match status" value="1"/>
</dbReference>
<sequence length="126" mass="14176">MIERIMTKKVFVAMPDDSLVNVADFMRRNNIGSIAVINAEGKLVGILTERDIVRAVSEGRLDAKVKDYMTSEVIGVKKETSEWEAAEVMLERGFRHLPVVDDNNKVIGIVSIRDIARGLLFFNLRV</sequence>
<keyword evidence="5" id="KW-1185">Reference proteome</keyword>
<dbReference type="PANTHER" id="PTHR43080">
    <property type="entry name" value="CBS DOMAIN-CONTAINING PROTEIN CBSX3, MITOCHONDRIAL"/>
    <property type="match status" value="1"/>
</dbReference>
<protein>
    <recommendedName>
        <fullName evidence="3">CBS domain-containing protein</fullName>
    </recommendedName>
</protein>
<accession>A0AAQ4CT12</accession>
<dbReference type="EMBL" id="AP025226">
    <property type="protein sequence ID" value="BDB98943.1"/>
    <property type="molecule type" value="Genomic_DNA"/>
</dbReference>
<gene>
    <name evidence="4" type="ORF">SACC_19600</name>
</gene>
<dbReference type="SMART" id="SM00116">
    <property type="entry name" value="CBS"/>
    <property type="match status" value="2"/>
</dbReference>
<evidence type="ECO:0000313" key="4">
    <source>
        <dbReference type="EMBL" id="BDB98943.1"/>
    </source>
</evidence>
<dbReference type="CDD" id="cd09836">
    <property type="entry name" value="CBS_pair_arch"/>
    <property type="match status" value="1"/>
</dbReference>
<evidence type="ECO:0000259" key="3">
    <source>
        <dbReference type="PROSITE" id="PS51371"/>
    </source>
</evidence>
<dbReference type="PROSITE" id="PS51371">
    <property type="entry name" value="CBS"/>
    <property type="match status" value="2"/>
</dbReference>
<dbReference type="GeneID" id="68866693"/>
<dbReference type="PANTHER" id="PTHR43080:SF2">
    <property type="entry name" value="CBS DOMAIN-CONTAINING PROTEIN"/>
    <property type="match status" value="1"/>
</dbReference>
<evidence type="ECO:0000256" key="2">
    <source>
        <dbReference type="PROSITE-ProRule" id="PRU00703"/>
    </source>
</evidence>
<dbReference type="KEGG" id="scas:SACC_19600"/>
<proteinExistence type="predicted"/>
<dbReference type="AlphaFoldDB" id="A0AAQ4CT12"/>
<dbReference type="InterPro" id="IPR051257">
    <property type="entry name" value="Diverse_CBS-Domain"/>
</dbReference>
<keyword evidence="1 2" id="KW-0129">CBS domain</keyword>
<dbReference type="InterPro" id="IPR046342">
    <property type="entry name" value="CBS_dom_sf"/>
</dbReference>
<dbReference type="Proteomes" id="UP001319921">
    <property type="component" value="Chromosome"/>
</dbReference>
<feature type="domain" description="CBS" evidence="3">
    <location>
        <begin position="6"/>
        <end position="63"/>
    </location>
</feature>
<evidence type="ECO:0000256" key="1">
    <source>
        <dbReference type="ARBA" id="ARBA00023122"/>
    </source>
</evidence>
<dbReference type="RefSeq" id="WP_229569303.1">
    <property type="nucleotide sequence ID" value="NZ_AP025226.1"/>
</dbReference>
<organism evidence="4 5">
    <name type="scientific">Saccharolobus caldissimus</name>
    <dbReference type="NCBI Taxonomy" id="1702097"/>
    <lineage>
        <taxon>Archaea</taxon>
        <taxon>Thermoproteota</taxon>
        <taxon>Thermoprotei</taxon>
        <taxon>Sulfolobales</taxon>
        <taxon>Sulfolobaceae</taxon>
        <taxon>Saccharolobus</taxon>
    </lineage>
</organism>
<dbReference type="Gene3D" id="3.10.580.10">
    <property type="entry name" value="CBS-domain"/>
    <property type="match status" value="1"/>
</dbReference>
<dbReference type="InterPro" id="IPR000644">
    <property type="entry name" value="CBS_dom"/>
</dbReference>
<feature type="domain" description="CBS" evidence="3">
    <location>
        <begin position="69"/>
        <end position="126"/>
    </location>
</feature>
<dbReference type="Pfam" id="PF00571">
    <property type="entry name" value="CBS"/>
    <property type="match status" value="2"/>
</dbReference>
<name>A0AAQ4CT12_9CREN</name>
<evidence type="ECO:0000313" key="5">
    <source>
        <dbReference type="Proteomes" id="UP001319921"/>
    </source>
</evidence>